<comment type="caution">
    <text evidence="6">The sequence shown here is derived from an EMBL/GenBank/DDBJ whole genome shotgun (WGS) entry which is preliminary data.</text>
</comment>
<accession>A0A9P8LHV6</accession>
<name>A0A9P8LHV6_9PEZI</name>
<dbReference type="EMBL" id="JAGHQM010000075">
    <property type="protein sequence ID" value="KAH0565617.1"/>
    <property type="molecule type" value="Genomic_DNA"/>
</dbReference>
<dbReference type="PANTHER" id="PTHR21373:SF0">
    <property type="entry name" value="N-ALPHA-ACETYLTRANSFERASE 35, NATC AUXILIARY SUBUNIT"/>
    <property type="match status" value="1"/>
</dbReference>
<dbReference type="Pfam" id="PF04112">
    <property type="entry name" value="Mak10"/>
    <property type="match status" value="1"/>
</dbReference>
<dbReference type="Proteomes" id="UP000750711">
    <property type="component" value="Unassembled WGS sequence"/>
</dbReference>
<reference evidence="6" key="1">
    <citation type="submission" date="2021-03" db="EMBL/GenBank/DDBJ databases">
        <title>Comparative genomics and phylogenomic investigation of the class Geoglossomycetes provide insights into ecological specialization and systematics.</title>
        <authorList>
            <person name="Melie T."/>
            <person name="Pirro S."/>
            <person name="Miller A.N."/>
            <person name="Quandt A."/>
        </authorList>
    </citation>
    <scope>NUCLEOTIDE SEQUENCE</scope>
    <source>
        <strain evidence="6">CAQ_001_2017</strain>
    </source>
</reference>
<evidence type="ECO:0000256" key="1">
    <source>
        <dbReference type="ARBA" id="ARBA00004496"/>
    </source>
</evidence>
<evidence type="ECO:0000313" key="6">
    <source>
        <dbReference type="EMBL" id="KAH0565617.1"/>
    </source>
</evidence>
<evidence type="ECO:0000256" key="2">
    <source>
        <dbReference type="ARBA" id="ARBA00006289"/>
    </source>
</evidence>
<evidence type="ECO:0000256" key="3">
    <source>
        <dbReference type="ARBA" id="ARBA00022490"/>
    </source>
</evidence>
<proteinExistence type="inferred from homology"/>
<dbReference type="AlphaFoldDB" id="A0A9P8LHV6"/>
<keyword evidence="7" id="KW-1185">Reference proteome</keyword>
<dbReference type="InterPro" id="IPR057982">
    <property type="entry name" value="TPR_NAA35"/>
</dbReference>
<evidence type="ECO:0000259" key="5">
    <source>
        <dbReference type="Pfam" id="PF25789"/>
    </source>
</evidence>
<dbReference type="GO" id="GO:0031417">
    <property type="term" value="C:NatC complex"/>
    <property type="evidence" value="ECO:0007669"/>
    <property type="project" value="InterPro"/>
</dbReference>
<feature type="domain" description="NAA35-like TPR repeats" evidence="5">
    <location>
        <begin position="227"/>
        <end position="570"/>
    </location>
</feature>
<organism evidence="6 7">
    <name type="scientific">Trichoglossum hirsutum</name>
    <dbReference type="NCBI Taxonomy" id="265104"/>
    <lineage>
        <taxon>Eukaryota</taxon>
        <taxon>Fungi</taxon>
        <taxon>Dikarya</taxon>
        <taxon>Ascomycota</taxon>
        <taxon>Pezizomycotina</taxon>
        <taxon>Geoglossomycetes</taxon>
        <taxon>Geoglossales</taxon>
        <taxon>Geoglossaceae</taxon>
        <taxon>Trichoglossum</taxon>
    </lineage>
</organism>
<dbReference type="InterPro" id="IPR007244">
    <property type="entry name" value="Naa35_N"/>
</dbReference>
<dbReference type="Pfam" id="PF25789">
    <property type="entry name" value="TPR_NAA35"/>
    <property type="match status" value="1"/>
</dbReference>
<keyword evidence="3" id="KW-0963">Cytoplasm</keyword>
<sequence length="654" mass="75293">MAWHQGNPLSQTLFTSLYIDKLLSASPKALKDAHFTHQCDPAIHRKDISMSLLHNVLRAYCLALLKCCDFVHRRIEAEHCYEEEDFVTHLYNRSLLTNIPETELFALLDEALWWLEKNEVGTIPDHLRNALKARLQFRKAFLGAVSKDLGIIKDPSTIEWEICAKHLQLINDSHRLGKPVERSFSVKIQRKLASTVPPRPMVNISFENALTHLKRLCQDGADLVAVLDFRGSNDLMTFIWTFQSRKPQPSVYVRALLQTLLCSEDVVLGKISVKQLLYYGLAEIVLPADILLDSQNWEAEHPRDRRFQIRKRMDEFATRAGHSYIDIFRAICQNRSRIRRTLCHTLRDWESLQMDAEELDNELRPFTGEEPIVDPTISPEPIFAFPLSSWAYYHKLKQMEWVIQLGFELQIYQPDELLGMYCYLQQIVQTRIQHLERIRGFVARKLNQLPPTIEDAQAQKEEITRSLAFLNFSMLEASATQTFSGAMSSFYSALHELHFIDSPPRPYSTDALRYEIRMKPFLQIGLPELIPYEDFRAFIIQPQDSVPGLLSTAASAIARLRKDYELMGKMDSTTTRSALCQEWWMKNLKDSLRASIATGIAIATLLKVIEATGWSTDKDWHSTVGVDLMQELSAEGQGGYHPFWVVPKVIERVK</sequence>
<gene>
    <name evidence="6" type="ORF">GP486_000975</name>
</gene>
<comment type="similarity">
    <text evidence="2">Belongs to the MAK10 family.</text>
</comment>
<protein>
    <submittedName>
        <fullName evidence="6">Uncharacterized protein</fullName>
    </submittedName>
</protein>
<dbReference type="PANTHER" id="PTHR21373">
    <property type="entry name" value="GLUCOSE REPRESSIBLE PROTEIN MAK10"/>
    <property type="match status" value="1"/>
</dbReference>
<dbReference type="InterPro" id="IPR057983">
    <property type="entry name" value="NAA35-like_N"/>
</dbReference>
<evidence type="ECO:0000259" key="4">
    <source>
        <dbReference type="Pfam" id="PF04112"/>
    </source>
</evidence>
<feature type="domain" description="NAA35-like N-terminal" evidence="4">
    <location>
        <begin position="1"/>
        <end position="103"/>
    </location>
</feature>
<evidence type="ECO:0000313" key="7">
    <source>
        <dbReference type="Proteomes" id="UP000750711"/>
    </source>
</evidence>
<comment type="subcellular location">
    <subcellularLocation>
        <location evidence="1">Cytoplasm</location>
    </subcellularLocation>
</comment>